<dbReference type="EMBL" id="OZ034820">
    <property type="protein sequence ID" value="CAL1400212.1"/>
    <property type="molecule type" value="Genomic_DNA"/>
</dbReference>
<sequence length="104" mass="11945">MVVEMLVLREAVVWCMANRFTQVRFESDVKVVIDKINKADARDSQIGALMEEVLQYFAIHGGMSVHFVGRRSNRVAHLVARKAVQLYPIASRFFDFVAWLNSMI</sequence>
<keyword evidence="3" id="KW-1185">Reference proteome</keyword>
<organism evidence="2 3">
    <name type="scientific">Linum trigynum</name>
    <dbReference type="NCBI Taxonomy" id="586398"/>
    <lineage>
        <taxon>Eukaryota</taxon>
        <taxon>Viridiplantae</taxon>
        <taxon>Streptophyta</taxon>
        <taxon>Embryophyta</taxon>
        <taxon>Tracheophyta</taxon>
        <taxon>Spermatophyta</taxon>
        <taxon>Magnoliopsida</taxon>
        <taxon>eudicotyledons</taxon>
        <taxon>Gunneridae</taxon>
        <taxon>Pentapetalae</taxon>
        <taxon>rosids</taxon>
        <taxon>fabids</taxon>
        <taxon>Malpighiales</taxon>
        <taxon>Linaceae</taxon>
        <taxon>Linum</taxon>
    </lineage>
</organism>
<name>A0AAV2FQE6_9ROSI</name>
<protein>
    <recommendedName>
        <fullName evidence="1">RNase H type-1 domain-containing protein</fullName>
    </recommendedName>
</protein>
<proteinExistence type="predicted"/>
<dbReference type="GO" id="GO:0004523">
    <property type="term" value="F:RNA-DNA hybrid ribonuclease activity"/>
    <property type="evidence" value="ECO:0007669"/>
    <property type="project" value="InterPro"/>
</dbReference>
<dbReference type="Pfam" id="PF13456">
    <property type="entry name" value="RVT_3"/>
    <property type="match status" value="1"/>
</dbReference>
<dbReference type="InterPro" id="IPR036397">
    <property type="entry name" value="RNaseH_sf"/>
</dbReference>
<dbReference type="GO" id="GO:0003676">
    <property type="term" value="F:nucleic acid binding"/>
    <property type="evidence" value="ECO:0007669"/>
    <property type="project" value="InterPro"/>
</dbReference>
<dbReference type="Proteomes" id="UP001497516">
    <property type="component" value="Chromosome 7"/>
</dbReference>
<dbReference type="AlphaFoldDB" id="A0AAV2FQE6"/>
<feature type="domain" description="RNase H type-1" evidence="1">
    <location>
        <begin position="2"/>
        <end position="83"/>
    </location>
</feature>
<evidence type="ECO:0000313" key="3">
    <source>
        <dbReference type="Proteomes" id="UP001497516"/>
    </source>
</evidence>
<gene>
    <name evidence="2" type="ORF">LTRI10_LOCUS40354</name>
</gene>
<reference evidence="2 3" key="1">
    <citation type="submission" date="2024-04" db="EMBL/GenBank/DDBJ databases">
        <authorList>
            <person name="Fracassetti M."/>
        </authorList>
    </citation>
    <scope>NUCLEOTIDE SEQUENCE [LARGE SCALE GENOMIC DNA]</scope>
</reference>
<accession>A0AAV2FQE6</accession>
<evidence type="ECO:0000259" key="1">
    <source>
        <dbReference type="Pfam" id="PF13456"/>
    </source>
</evidence>
<dbReference type="Gene3D" id="3.30.420.10">
    <property type="entry name" value="Ribonuclease H-like superfamily/Ribonuclease H"/>
    <property type="match status" value="1"/>
</dbReference>
<evidence type="ECO:0000313" key="2">
    <source>
        <dbReference type="EMBL" id="CAL1400212.1"/>
    </source>
</evidence>
<dbReference type="InterPro" id="IPR002156">
    <property type="entry name" value="RNaseH_domain"/>
</dbReference>